<dbReference type="OrthoDB" id="8720096at2"/>
<dbReference type="EMBL" id="CP029343">
    <property type="protein sequence ID" value="AWL03543.1"/>
    <property type="molecule type" value="Genomic_DNA"/>
</dbReference>
<keyword evidence="2" id="KW-1185">Reference proteome</keyword>
<reference evidence="1 2" key="1">
    <citation type="submission" date="2018-05" db="EMBL/GenBank/DDBJ databases">
        <title>Complete genome sequence of Massilia oculi sp. nov. CCUG 43427T (=DSM 26321T), the type strain of M. oculi, and comparison with genome sequences of other Massilia strains.</title>
        <authorList>
            <person name="Zhu B."/>
        </authorList>
    </citation>
    <scope>NUCLEOTIDE SEQUENCE [LARGE SCALE GENOMIC DNA]</scope>
    <source>
        <strain evidence="1 2">CCUG 43427</strain>
    </source>
</reference>
<evidence type="ECO:0000313" key="2">
    <source>
        <dbReference type="Proteomes" id="UP000245820"/>
    </source>
</evidence>
<gene>
    <name evidence="1" type="ORF">DIR46_03160</name>
</gene>
<proteinExistence type="predicted"/>
<protein>
    <submittedName>
        <fullName evidence="1">Uncharacterized protein</fullName>
    </submittedName>
</protein>
<dbReference type="KEGG" id="mtim:DIR46_03160"/>
<organism evidence="1 2">
    <name type="scientific">Massilia oculi</name>
    <dbReference type="NCBI Taxonomy" id="945844"/>
    <lineage>
        <taxon>Bacteria</taxon>
        <taxon>Pseudomonadati</taxon>
        <taxon>Pseudomonadota</taxon>
        <taxon>Betaproteobacteria</taxon>
        <taxon>Burkholderiales</taxon>
        <taxon>Oxalobacteraceae</taxon>
        <taxon>Telluria group</taxon>
        <taxon>Massilia</taxon>
    </lineage>
</organism>
<evidence type="ECO:0000313" key="1">
    <source>
        <dbReference type="EMBL" id="AWL03543.1"/>
    </source>
</evidence>
<name>A0A2S2DDT4_9BURK</name>
<dbReference type="AlphaFoldDB" id="A0A2S2DDT4"/>
<accession>A0A2S2DDT4</accession>
<dbReference type="RefSeq" id="WP_109343946.1">
    <property type="nucleotide sequence ID" value="NZ_CP029343.1"/>
</dbReference>
<dbReference type="Proteomes" id="UP000245820">
    <property type="component" value="Chromosome"/>
</dbReference>
<sequence length="127" mass="13540">MSQPPAQDQDVQLRRVGDGAELSVVLGPAHDPDTLRAALGLGLSSALCFDAGLACNDDGRWLVLTRWLDTLPDAPALDAARAAMLEQRAAWRALLPAQGDAGSASARASQELRQQQRLRGLFARTNP</sequence>